<reference evidence="3 4" key="1">
    <citation type="submission" date="2020-01" db="EMBL/GenBank/DDBJ databases">
        <title>Paenibacillus soybeanensis sp. nov. isolated from the nodules of soybean (Glycine max(L.) Merr).</title>
        <authorList>
            <person name="Wang H."/>
        </authorList>
    </citation>
    <scope>NUCLEOTIDE SEQUENCE [LARGE SCALE GENOMIC DNA]</scope>
    <source>
        <strain evidence="3 4">T1</strain>
    </source>
</reference>
<keyword evidence="4" id="KW-1185">Reference proteome</keyword>
<dbReference type="Proteomes" id="UP000665561">
    <property type="component" value="Unassembled WGS sequence"/>
</dbReference>
<proteinExistence type="inferred from homology"/>
<dbReference type="InterPro" id="IPR029044">
    <property type="entry name" value="Nucleotide-diphossugar_trans"/>
</dbReference>
<evidence type="ECO:0000256" key="1">
    <source>
        <dbReference type="ARBA" id="ARBA00006739"/>
    </source>
</evidence>
<name>A0ABW9XVI8_9BACL</name>
<gene>
    <name evidence="3" type="ORF">GT019_22735</name>
</gene>
<dbReference type="RefSeq" id="WP_161745724.1">
    <property type="nucleotide sequence ID" value="NZ_JAAAMV010000023.1"/>
</dbReference>
<dbReference type="EMBL" id="JAAAMV010000023">
    <property type="protein sequence ID" value="NBD26700.1"/>
    <property type="molecule type" value="Genomic_DNA"/>
</dbReference>
<evidence type="ECO:0000313" key="3">
    <source>
        <dbReference type="EMBL" id="NBD26700.1"/>
    </source>
</evidence>
<organism evidence="3 4">
    <name type="scientific">Paenibacillus glycinis</name>
    <dbReference type="NCBI Taxonomy" id="2697035"/>
    <lineage>
        <taxon>Bacteria</taxon>
        <taxon>Bacillati</taxon>
        <taxon>Bacillota</taxon>
        <taxon>Bacilli</taxon>
        <taxon>Bacillales</taxon>
        <taxon>Paenibacillaceae</taxon>
        <taxon>Paenibacillus</taxon>
    </lineage>
</organism>
<sequence>MNEPLVSIIIPVYNGANYMREAIDSALAQTYKNIEVMVVNDGSSDNGETERIALSYGDRIRYLYKINGGVATALNYAIEEMKGEYFSWLSHDDLYYPQKIEKQVAALKSSGDERSIVLSDVDFMEQGKISSRLKLNSKYAVERLQNSVFPVLEGMVNGCALLIHKSHFDRVGHFDENLITTQDYDLWFRMFRNQSLIYVPEALIISRLHDAQGSRTISQHESERDALYIRFMEQLTEHEMIGMYGSPYRFYGKMNELFLDFKLHAAYLYSDEKMRCVEVDTSIFDEINELKHYLKHISNSLADRICVFGAGAYGRNLKEMLQNRNIPIGCFCDNDAEKWGTIIEGVVCVSPSQLMEIRDRTLVIVAIATPEPIVRQLQSLGIPFIITKQELDPMLNKTSSLKWSSALHDKEDLNYTAL</sequence>
<dbReference type="InterPro" id="IPR029063">
    <property type="entry name" value="SAM-dependent_MTases_sf"/>
</dbReference>
<dbReference type="Gene3D" id="3.40.50.720">
    <property type="entry name" value="NAD(P)-binding Rossmann-like Domain"/>
    <property type="match status" value="1"/>
</dbReference>
<evidence type="ECO:0000259" key="2">
    <source>
        <dbReference type="Pfam" id="PF00535"/>
    </source>
</evidence>
<feature type="domain" description="Glycosyltransferase 2-like" evidence="2">
    <location>
        <begin position="7"/>
        <end position="166"/>
    </location>
</feature>
<dbReference type="SUPFAM" id="SSF53448">
    <property type="entry name" value="Nucleotide-diphospho-sugar transferases"/>
    <property type="match status" value="1"/>
</dbReference>
<dbReference type="PANTHER" id="PTHR22916:SF3">
    <property type="entry name" value="UDP-GLCNAC:BETAGAL BETA-1,3-N-ACETYLGLUCOSAMINYLTRANSFERASE-LIKE PROTEIN 1"/>
    <property type="match status" value="1"/>
</dbReference>
<evidence type="ECO:0000313" key="4">
    <source>
        <dbReference type="Proteomes" id="UP000665561"/>
    </source>
</evidence>
<accession>A0ABW9XVI8</accession>
<dbReference type="Pfam" id="PF00535">
    <property type="entry name" value="Glycos_transf_2"/>
    <property type="match status" value="1"/>
</dbReference>
<comment type="caution">
    <text evidence="3">The sequence shown here is derived from an EMBL/GenBank/DDBJ whole genome shotgun (WGS) entry which is preliminary data.</text>
</comment>
<dbReference type="SUPFAM" id="SSF53335">
    <property type="entry name" value="S-adenosyl-L-methionine-dependent methyltransferases"/>
    <property type="match status" value="1"/>
</dbReference>
<dbReference type="InterPro" id="IPR001173">
    <property type="entry name" value="Glyco_trans_2-like"/>
</dbReference>
<protein>
    <submittedName>
        <fullName evidence="3">Glycosyltransferase</fullName>
    </submittedName>
</protein>
<dbReference type="PANTHER" id="PTHR22916">
    <property type="entry name" value="GLYCOSYLTRANSFERASE"/>
    <property type="match status" value="1"/>
</dbReference>
<dbReference type="Gene3D" id="3.90.550.10">
    <property type="entry name" value="Spore Coat Polysaccharide Biosynthesis Protein SpsA, Chain A"/>
    <property type="match status" value="1"/>
</dbReference>
<comment type="similarity">
    <text evidence="1">Belongs to the glycosyltransferase 2 family.</text>
</comment>